<organism evidence="2 3">
    <name type="scientific">Facklamia hominis</name>
    <dbReference type="NCBI Taxonomy" id="178214"/>
    <lineage>
        <taxon>Bacteria</taxon>
        <taxon>Bacillati</taxon>
        <taxon>Bacillota</taxon>
        <taxon>Bacilli</taxon>
        <taxon>Lactobacillales</taxon>
        <taxon>Aerococcaceae</taxon>
        <taxon>Facklamia</taxon>
    </lineage>
</organism>
<name>A0AAJ1Q715_9LACT</name>
<comment type="caution">
    <text evidence="2">The sequence shown here is derived from an EMBL/GenBank/DDBJ whole genome shotgun (WGS) entry which is preliminary data.</text>
</comment>
<evidence type="ECO:0000313" key="2">
    <source>
        <dbReference type="EMBL" id="MDK7188072.1"/>
    </source>
</evidence>
<dbReference type="EMBL" id="JASOOE010000024">
    <property type="protein sequence ID" value="MDK7188072.1"/>
    <property type="molecule type" value="Genomic_DNA"/>
</dbReference>
<dbReference type="AlphaFoldDB" id="A0AAJ1Q715"/>
<dbReference type="InterPro" id="IPR016181">
    <property type="entry name" value="Acyl_CoA_acyltransferase"/>
</dbReference>
<dbReference type="Pfam" id="PF13673">
    <property type="entry name" value="Acetyltransf_10"/>
    <property type="match status" value="1"/>
</dbReference>
<feature type="domain" description="N-acetyltransferase" evidence="1">
    <location>
        <begin position="1"/>
        <end position="143"/>
    </location>
</feature>
<dbReference type="CDD" id="cd04301">
    <property type="entry name" value="NAT_SF"/>
    <property type="match status" value="1"/>
</dbReference>
<proteinExistence type="predicted"/>
<dbReference type="Gene3D" id="3.40.630.30">
    <property type="match status" value="1"/>
</dbReference>
<accession>A0AAJ1Q715</accession>
<evidence type="ECO:0000259" key="1">
    <source>
        <dbReference type="PROSITE" id="PS51186"/>
    </source>
</evidence>
<dbReference type="SUPFAM" id="SSF55729">
    <property type="entry name" value="Acyl-CoA N-acyltransferases (Nat)"/>
    <property type="match status" value="1"/>
</dbReference>
<dbReference type="RefSeq" id="WP_016648443.1">
    <property type="nucleotide sequence ID" value="NZ_CP138857.1"/>
</dbReference>
<gene>
    <name evidence="2" type="ORF">QP433_08830</name>
</gene>
<dbReference type="GO" id="GO:0016747">
    <property type="term" value="F:acyltransferase activity, transferring groups other than amino-acyl groups"/>
    <property type="evidence" value="ECO:0007669"/>
    <property type="project" value="InterPro"/>
</dbReference>
<dbReference type="Proteomes" id="UP001229251">
    <property type="component" value="Unassembled WGS sequence"/>
</dbReference>
<protein>
    <submittedName>
        <fullName evidence="2">GNAT family N-acetyltransferase</fullName>
    </submittedName>
</protein>
<reference evidence="2" key="1">
    <citation type="submission" date="2023-05" db="EMBL/GenBank/DDBJ databases">
        <title>Cataloging the Phylogenetic Diversity of Human Bladder Bacteria.</title>
        <authorList>
            <person name="Du J."/>
        </authorList>
    </citation>
    <scope>NUCLEOTIDE SEQUENCE</scope>
    <source>
        <strain evidence="2">UMB1231</strain>
    </source>
</reference>
<dbReference type="InterPro" id="IPR000182">
    <property type="entry name" value="GNAT_dom"/>
</dbReference>
<evidence type="ECO:0000313" key="3">
    <source>
        <dbReference type="Proteomes" id="UP001229251"/>
    </source>
</evidence>
<sequence length="144" mass="16820">MNIYRVDKVWQLALVYEVRRKTLLFGKKVSSHLEFDETYGKEYNYLLIEENDKGIGTLRVNLENEDYGKIERVSIIPECQSKGLGGKILEEAEKWILESGRNKVVVHSFAPAVNFYLKYGYKLDESKIIDSEIPQKYMYKNLEG</sequence>
<dbReference type="PROSITE" id="PS51186">
    <property type="entry name" value="GNAT"/>
    <property type="match status" value="1"/>
</dbReference>